<dbReference type="EMBL" id="FNEB01000007">
    <property type="protein sequence ID" value="SDJ01174.1"/>
    <property type="molecule type" value="Genomic_DNA"/>
</dbReference>
<keyword evidence="5 7" id="KW-0269">Exonuclease</keyword>
<feature type="region of interest" description="Disordered" evidence="8">
    <location>
        <begin position="717"/>
        <end position="758"/>
    </location>
</feature>
<accession>A0A1G8Q8R9</accession>
<dbReference type="Pfam" id="PF17876">
    <property type="entry name" value="CSD2"/>
    <property type="match status" value="1"/>
</dbReference>
<feature type="region of interest" description="Disordered" evidence="8">
    <location>
        <begin position="161"/>
        <end position="181"/>
    </location>
</feature>
<dbReference type="SMART" id="SM00316">
    <property type="entry name" value="S1"/>
    <property type="match status" value="1"/>
</dbReference>
<dbReference type="EC" id="3.1.13.1" evidence="7"/>
<evidence type="ECO:0000256" key="3">
    <source>
        <dbReference type="ARBA" id="ARBA00022722"/>
    </source>
</evidence>
<keyword evidence="6 7" id="KW-0694">RNA-binding</keyword>
<evidence type="ECO:0000256" key="8">
    <source>
        <dbReference type="SAM" id="MobiDB-lite"/>
    </source>
</evidence>
<dbReference type="InterPro" id="IPR050180">
    <property type="entry name" value="RNR_Ribonuclease"/>
</dbReference>
<protein>
    <recommendedName>
        <fullName evidence="7">Ribonuclease R</fullName>
        <shortName evidence="7">RNase R</shortName>
        <ecNumber evidence="7">3.1.13.1</ecNumber>
    </recommendedName>
</protein>
<keyword evidence="4 7" id="KW-0378">Hydrolase</keyword>
<dbReference type="GO" id="GO:0008859">
    <property type="term" value="F:exoribonuclease II activity"/>
    <property type="evidence" value="ECO:0007669"/>
    <property type="project" value="UniProtKB-UniRule"/>
</dbReference>
<dbReference type="PANTHER" id="PTHR23355">
    <property type="entry name" value="RIBONUCLEASE"/>
    <property type="match status" value="1"/>
</dbReference>
<dbReference type="CDD" id="cd04471">
    <property type="entry name" value="S1_RNase_R"/>
    <property type="match status" value="1"/>
</dbReference>
<dbReference type="NCBIfam" id="TIGR00358">
    <property type="entry name" value="3_prime_RNase"/>
    <property type="match status" value="1"/>
</dbReference>
<dbReference type="InterPro" id="IPR011805">
    <property type="entry name" value="RNase_R"/>
</dbReference>
<comment type="catalytic activity">
    <reaction evidence="1 7">
        <text>Exonucleolytic cleavage in the 3'- to 5'-direction to yield nucleoside 5'-phosphates.</text>
        <dbReference type="EC" id="3.1.13.1"/>
    </reaction>
</comment>
<dbReference type="InterPro" id="IPR040476">
    <property type="entry name" value="CSD2"/>
</dbReference>
<dbReference type="PANTHER" id="PTHR23355:SF9">
    <property type="entry name" value="DIS3-LIKE EXONUCLEASE 2"/>
    <property type="match status" value="1"/>
</dbReference>
<evidence type="ECO:0000259" key="9">
    <source>
        <dbReference type="PROSITE" id="PS50126"/>
    </source>
</evidence>
<evidence type="ECO:0000256" key="7">
    <source>
        <dbReference type="HAMAP-Rule" id="MF_01895"/>
    </source>
</evidence>
<dbReference type="SMART" id="SM00955">
    <property type="entry name" value="RNB"/>
    <property type="match status" value="1"/>
</dbReference>
<dbReference type="Gene3D" id="2.40.50.140">
    <property type="entry name" value="Nucleic acid-binding proteins"/>
    <property type="match status" value="1"/>
</dbReference>
<name>A0A1G8Q8R9_9RHOB</name>
<evidence type="ECO:0000313" key="11">
    <source>
        <dbReference type="Proteomes" id="UP000199340"/>
    </source>
</evidence>
<evidence type="ECO:0000256" key="4">
    <source>
        <dbReference type="ARBA" id="ARBA00022801"/>
    </source>
</evidence>
<keyword evidence="3 7" id="KW-0540">Nuclease</keyword>
<dbReference type="Proteomes" id="UP000199340">
    <property type="component" value="Unassembled WGS sequence"/>
</dbReference>
<dbReference type="PROSITE" id="PS50126">
    <property type="entry name" value="S1"/>
    <property type="match status" value="1"/>
</dbReference>
<dbReference type="InterPro" id="IPR022966">
    <property type="entry name" value="RNase_II/R_CS"/>
</dbReference>
<dbReference type="OrthoDB" id="9764149at2"/>
<comment type="similarity">
    <text evidence="7">Belongs to the RNR ribonuclease family. RNase R subfamily.</text>
</comment>
<dbReference type="PROSITE" id="PS01175">
    <property type="entry name" value="RIBONUCLEASE_II"/>
    <property type="match status" value="1"/>
</dbReference>
<dbReference type="Pfam" id="PF00773">
    <property type="entry name" value="RNB"/>
    <property type="match status" value="1"/>
</dbReference>
<evidence type="ECO:0000256" key="1">
    <source>
        <dbReference type="ARBA" id="ARBA00001849"/>
    </source>
</evidence>
<evidence type="ECO:0000256" key="2">
    <source>
        <dbReference type="ARBA" id="ARBA00022490"/>
    </source>
</evidence>
<dbReference type="InterPro" id="IPR012340">
    <property type="entry name" value="NA-bd_OB-fold"/>
</dbReference>
<dbReference type="Pfam" id="PF00575">
    <property type="entry name" value="S1"/>
    <property type="match status" value="1"/>
</dbReference>
<dbReference type="HAMAP" id="MF_01895">
    <property type="entry name" value="RNase_R"/>
    <property type="match status" value="1"/>
</dbReference>
<reference evidence="10 11" key="1">
    <citation type="submission" date="2016-10" db="EMBL/GenBank/DDBJ databases">
        <authorList>
            <person name="de Groot N.N."/>
        </authorList>
    </citation>
    <scope>NUCLEOTIDE SEQUENCE [LARGE SCALE GENOMIC DNA]</scope>
    <source>
        <strain evidence="10 11">DSM 28010</strain>
    </source>
</reference>
<evidence type="ECO:0000313" key="10">
    <source>
        <dbReference type="EMBL" id="SDJ01174.1"/>
    </source>
</evidence>
<dbReference type="GO" id="GO:0006402">
    <property type="term" value="P:mRNA catabolic process"/>
    <property type="evidence" value="ECO:0007669"/>
    <property type="project" value="TreeGrafter"/>
</dbReference>
<keyword evidence="2 7" id="KW-0963">Cytoplasm</keyword>
<dbReference type="GO" id="GO:0003723">
    <property type="term" value="F:RNA binding"/>
    <property type="evidence" value="ECO:0007669"/>
    <property type="project" value="UniProtKB-UniRule"/>
</dbReference>
<dbReference type="InterPro" id="IPR004476">
    <property type="entry name" value="RNase_II/RNase_R"/>
</dbReference>
<proteinExistence type="inferred from homology"/>
<dbReference type="SUPFAM" id="SSF50249">
    <property type="entry name" value="Nucleic acid-binding proteins"/>
    <property type="match status" value="2"/>
</dbReference>
<dbReference type="InterPro" id="IPR003029">
    <property type="entry name" value="S1_domain"/>
</dbReference>
<keyword evidence="11" id="KW-1185">Reference proteome</keyword>
<sequence length="758" mass="83246">MSKLPTKDEILQWISDNPTLTSKRDIAKAFGIKGAARIDLKRILKELEAEGHLNKRKKTYRDPDKLPPVSVLQVSEPSADGDLFARPLEWQGEGKEPVVLVVPRASDPALGEGDRILARLQEVKAEDHQYEARLIRRIGQNPHKVLGVFRKGAEGGRILPIDKGDGKEWTVPPGATGGAKDGELVEAEQSGPKGRMGLPRARIVTRLGDPSEPRAVSLIAIHQHGIPDDFPDDVIAEADKMKPAGLSGREDMRDMPLVTIDPSDARDHDDACWAHDDDDPRNEGGHVIWVAIADVAHYVTPGSALDREARKRGNSSYFPDRVVPMLPDRLSGDLCSLHEGVPRACIAVRMQISADGTKIGHRFVRGLMRSVASLNYQEVQAARDGDANEKCAPLMDQVINPLYDAYEALVAARKRRQPLDLDLPERKVILSEEGKVTSVDFAERLDAHRLIEEFMVLANVAAAEELITRKSPLLFRVHEEPSPEKLDALRETAESAGLVLAKGQVLKTQHLNRLLSQAEGTEHDELINMSTLRAMTQAYYSPANFGHFGLALQAYAHFTSPIRRYSDLIVHRALITAHKWGKDGLSPHDIEDLEQTATHISETERRSMMAERDTTDRYLAAFLSEKVGSTFTGRISGIAKFGVFVKLDETGADGLIPMRNLGQEYFHFDRDAGTLLGADTGTVISLGQRVRVKLVEAAPVSGGIALELLELAGNAMPGARGGRPGRGRGKGGGPVKRQAAKAKRKDAKVKRKLKRKGR</sequence>
<dbReference type="NCBIfam" id="TIGR02063">
    <property type="entry name" value="RNase_R"/>
    <property type="match status" value="1"/>
</dbReference>
<comment type="subcellular location">
    <subcellularLocation>
        <location evidence="7">Cytoplasm</location>
    </subcellularLocation>
</comment>
<evidence type="ECO:0000256" key="5">
    <source>
        <dbReference type="ARBA" id="ARBA00022839"/>
    </source>
</evidence>
<gene>
    <name evidence="7" type="primary">rnr</name>
    <name evidence="10" type="ORF">SAMN05421850_107165</name>
</gene>
<dbReference type="STRING" id="490829.SAMN05421850_107165"/>
<organism evidence="10 11">
    <name type="scientific">Lutimaribacter saemankumensis</name>
    <dbReference type="NCBI Taxonomy" id="490829"/>
    <lineage>
        <taxon>Bacteria</taxon>
        <taxon>Pseudomonadati</taxon>
        <taxon>Pseudomonadota</taxon>
        <taxon>Alphaproteobacteria</taxon>
        <taxon>Rhodobacterales</taxon>
        <taxon>Roseobacteraceae</taxon>
        <taxon>Lutimaribacter</taxon>
    </lineage>
</organism>
<evidence type="ECO:0000256" key="6">
    <source>
        <dbReference type="ARBA" id="ARBA00022884"/>
    </source>
</evidence>
<dbReference type="InterPro" id="IPR001900">
    <property type="entry name" value="RNase_II/R"/>
</dbReference>
<feature type="compositionally biased region" description="Basic residues" evidence="8">
    <location>
        <begin position="738"/>
        <end position="758"/>
    </location>
</feature>
<dbReference type="GO" id="GO:0005829">
    <property type="term" value="C:cytosol"/>
    <property type="evidence" value="ECO:0007669"/>
    <property type="project" value="TreeGrafter"/>
</dbReference>
<dbReference type="AlphaFoldDB" id="A0A1G8Q8R9"/>
<comment type="function">
    <text evidence="7">3'-5' exoribonuclease that releases 5'-nucleoside monophosphates and is involved in maturation of structured RNAs.</text>
</comment>
<feature type="domain" description="S1 motif" evidence="9">
    <location>
        <begin position="628"/>
        <end position="709"/>
    </location>
</feature>
<dbReference type="RefSeq" id="WP_090029323.1">
    <property type="nucleotide sequence ID" value="NZ_FNEB01000007.1"/>
</dbReference>